<dbReference type="PANTHER" id="PTHR11092">
    <property type="entry name" value="SUGAR NUCLEOTIDE EPIMERASE RELATED"/>
    <property type="match status" value="1"/>
</dbReference>
<evidence type="ECO:0000313" key="4">
    <source>
        <dbReference type="EMBL" id="PQJ88660.1"/>
    </source>
</evidence>
<dbReference type="NCBIfam" id="TIGR01777">
    <property type="entry name" value="yfcH"/>
    <property type="match status" value="1"/>
</dbReference>
<evidence type="ECO:0000313" key="5">
    <source>
        <dbReference type="Proteomes" id="UP000239263"/>
    </source>
</evidence>
<dbReference type="Proteomes" id="UP000239263">
    <property type="component" value="Unassembled WGS sequence"/>
</dbReference>
<name>A0A2S7XBD5_9GAMM</name>
<gene>
    <name evidence="4" type="ORF">BTO22_03310</name>
</gene>
<dbReference type="EMBL" id="MSCO01000001">
    <property type="protein sequence ID" value="PQJ88660.1"/>
    <property type="molecule type" value="Genomic_DNA"/>
</dbReference>
<sequence length="301" mass="33433">MKILITGSTGLIGKKLLDHLKGHHLILLTRDTKQAESTLSHLALPHAEFISDLSSFQNFNEIDVVINLAGEPIAEKKWTKKQKKIITDSRCNLTDNLAQLSLKSTNPPPCFISGSAIGYYGDNGNQDIDETTQILSSDFAHQICQRWENKALQAQSEQTRVCILRTGVVLSPLGGALKKMQLPYQCGLGGPIGNGKQYMSWIHIDDMVLAILHLIENNDSCGIYNLTAPHPVTNAIFSQTLAKTLKRPHFLFTPTIIIKAILGEAAVLLTDSQRIRPKRLVHEGFKFRYSRIESALKQLLS</sequence>
<dbReference type="OrthoDB" id="9801773at2"/>
<dbReference type="Pfam" id="PF08338">
    <property type="entry name" value="DUF1731"/>
    <property type="match status" value="1"/>
</dbReference>
<dbReference type="Pfam" id="PF01370">
    <property type="entry name" value="Epimerase"/>
    <property type="match status" value="1"/>
</dbReference>
<proteinExistence type="inferred from homology"/>
<protein>
    <submittedName>
        <fullName evidence="4">TIGR01777 family protein</fullName>
    </submittedName>
</protein>
<dbReference type="PANTHER" id="PTHR11092:SF0">
    <property type="entry name" value="EPIMERASE FAMILY PROTEIN SDR39U1"/>
    <property type="match status" value="1"/>
</dbReference>
<feature type="domain" description="DUF1731" evidence="3">
    <location>
        <begin position="253"/>
        <end position="299"/>
    </location>
</feature>
<reference evidence="4 5" key="1">
    <citation type="submission" date="2016-12" db="EMBL/GenBank/DDBJ databases">
        <title>Diversity of luminous bacteria.</title>
        <authorList>
            <person name="Yoshizawa S."/>
            <person name="Kogure K."/>
        </authorList>
    </citation>
    <scope>NUCLEOTIDE SEQUENCE [LARGE SCALE GENOMIC DNA]</scope>
    <source>
        <strain evidence="4 5">ATCC 33715</strain>
    </source>
</reference>
<accession>A0A2S7XBD5</accession>
<dbReference type="InterPro" id="IPR036291">
    <property type="entry name" value="NAD(P)-bd_dom_sf"/>
</dbReference>
<dbReference type="InterPro" id="IPR013549">
    <property type="entry name" value="DUF1731"/>
</dbReference>
<comment type="similarity">
    <text evidence="1">Belongs to the NAD(P)-dependent epimerase/dehydratase family. SDR39U1 subfamily.</text>
</comment>
<evidence type="ECO:0000259" key="2">
    <source>
        <dbReference type="Pfam" id="PF01370"/>
    </source>
</evidence>
<comment type="caution">
    <text evidence="4">The sequence shown here is derived from an EMBL/GenBank/DDBJ whole genome shotgun (WGS) entry which is preliminary data.</text>
</comment>
<dbReference type="AlphaFoldDB" id="A0A2S7XBD5"/>
<dbReference type="Gene3D" id="3.40.50.720">
    <property type="entry name" value="NAD(P)-binding Rossmann-like Domain"/>
    <property type="match status" value="1"/>
</dbReference>
<feature type="domain" description="NAD-dependent epimerase/dehydratase" evidence="2">
    <location>
        <begin position="3"/>
        <end position="226"/>
    </location>
</feature>
<dbReference type="InterPro" id="IPR010099">
    <property type="entry name" value="SDR39U1"/>
</dbReference>
<dbReference type="InterPro" id="IPR001509">
    <property type="entry name" value="Epimerase_deHydtase"/>
</dbReference>
<organism evidence="4 5">
    <name type="scientific">Aliivibrio sifiae</name>
    <dbReference type="NCBI Taxonomy" id="566293"/>
    <lineage>
        <taxon>Bacteria</taxon>
        <taxon>Pseudomonadati</taxon>
        <taxon>Pseudomonadota</taxon>
        <taxon>Gammaproteobacteria</taxon>
        <taxon>Vibrionales</taxon>
        <taxon>Vibrionaceae</taxon>
        <taxon>Aliivibrio</taxon>
    </lineage>
</organism>
<dbReference type="RefSeq" id="WP_105054262.1">
    <property type="nucleotide sequence ID" value="NZ_CAWNRT010000001.1"/>
</dbReference>
<dbReference type="SUPFAM" id="SSF51735">
    <property type="entry name" value="NAD(P)-binding Rossmann-fold domains"/>
    <property type="match status" value="1"/>
</dbReference>
<evidence type="ECO:0000256" key="1">
    <source>
        <dbReference type="ARBA" id="ARBA00009353"/>
    </source>
</evidence>
<evidence type="ECO:0000259" key="3">
    <source>
        <dbReference type="Pfam" id="PF08338"/>
    </source>
</evidence>